<dbReference type="SUPFAM" id="SSF53335">
    <property type="entry name" value="S-adenosyl-L-methionine-dependent methyltransferases"/>
    <property type="match status" value="1"/>
</dbReference>
<dbReference type="PANTHER" id="PTHR22809:SF11">
    <property type="entry name" value="TRNA N(3)-METHYLCYTIDINE METHYLTRANSFERASE METTL2"/>
    <property type="match status" value="1"/>
</dbReference>
<evidence type="ECO:0000256" key="1">
    <source>
        <dbReference type="ARBA" id="ARBA00009725"/>
    </source>
</evidence>
<dbReference type="PANTHER" id="PTHR22809">
    <property type="entry name" value="METHYLTRANSFERASE-RELATED"/>
    <property type="match status" value="1"/>
</dbReference>
<gene>
    <name evidence="4" type="ORF">EDB92DRAFT_1794196</name>
</gene>
<dbReference type="AlphaFoldDB" id="A0AAD4LR14"/>
<name>A0AAD4LR14_9AGAM</name>
<evidence type="ECO:0000313" key="4">
    <source>
        <dbReference type="EMBL" id="KAH8995986.1"/>
    </source>
</evidence>
<evidence type="ECO:0000256" key="3">
    <source>
        <dbReference type="ARBA" id="ARBA00022679"/>
    </source>
</evidence>
<sequence>ILSQNASDHVPSPPDQHATIAASLPRQRAAPVPQPDKQKYNAKPAKHWFVICHPCALYTSPPCGTITASVLDLSSASSPPDLAPRSADILVLLFVLSALHPSEWPQAISNIAQMVKPGRLALMRDYGRYDLTQLRFKVGRFLDDNFHIRSDDTRVYFFELGLVTVSSSSPLRHWNILFPSLFSFVRPNRRARATVHWLIHADCTHPGAHMDIKRKNKNPL</sequence>
<comment type="caution">
    <text evidence="4">The sequence shown here is derived from an EMBL/GenBank/DDBJ whole genome shotgun (WGS) entry which is preliminary data.</text>
</comment>
<evidence type="ECO:0000313" key="5">
    <source>
        <dbReference type="Proteomes" id="UP001201163"/>
    </source>
</evidence>
<keyword evidence="2" id="KW-0489">Methyltransferase</keyword>
<dbReference type="InterPro" id="IPR026113">
    <property type="entry name" value="METTL2/6/8-like"/>
</dbReference>
<dbReference type="GO" id="GO:0032259">
    <property type="term" value="P:methylation"/>
    <property type="evidence" value="ECO:0007669"/>
    <property type="project" value="UniProtKB-KW"/>
</dbReference>
<organism evidence="4 5">
    <name type="scientific">Lactarius akahatsu</name>
    <dbReference type="NCBI Taxonomy" id="416441"/>
    <lineage>
        <taxon>Eukaryota</taxon>
        <taxon>Fungi</taxon>
        <taxon>Dikarya</taxon>
        <taxon>Basidiomycota</taxon>
        <taxon>Agaricomycotina</taxon>
        <taxon>Agaricomycetes</taxon>
        <taxon>Russulales</taxon>
        <taxon>Russulaceae</taxon>
        <taxon>Lactarius</taxon>
    </lineage>
</organism>
<dbReference type="GO" id="GO:0052735">
    <property type="term" value="F:tRNA (cytidine-3-)-methyltransferase activity"/>
    <property type="evidence" value="ECO:0007669"/>
    <property type="project" value="TreeGrafter"/>
</dbReference>
<accession>A0AAD4LR14</accession>
<dbReference type="Proteomes" id="UP001201163">
    <property type="component" value="Unassembled WGS sequence"/>
</dbReference>
<feature type="non-terminal residue" evidence="4">
    <location>
        <position position="220"/>
    </location>
</feature>
<dbReference type="Gene3D" id="3.40.50.150">
    <property type="entry name" value="Vaccinia Virus protein VP39"/>
    <property type="match status" value="1"/>
</dbReference>
<comment type="similarity">
    <text evidence="1">Belongs to the methyltransferase superfamily. METL family.</text>
</comment>
<evidence type="ECO:0000256" key="2">
    <source>
        <dbReference type="ARBA" id="ARBA00022603"/>
    </source>
</evidence>
<reference evidence="4" key="1">
    <citation type="submission" date="2022-01" db="EMBL/GenBank/DDBJ databases">
        <title>Comparative genomics reveals a dynamic genome evolution in the ectomycorrhizal milk-cap (Lactarius) mushrooms.</title>
        <authorList>
            <consortium name="DOE Joint Genome Institute"/>
            <person name="Lebreton A."/>
            <person name="Tang N."/>
            <person name="Kuo A."/>
            <person name="LaButti K."/>
            <person name="Drula E."/>
            <person name="Barry K."/>
            <person name="Clum A."/>
            <person name="Lipzen A."/>
            <person name="Mousain D."/>
            <person name="Ng V."/>
            <person name="Wang R."/>
            <person name="Wang X."/>
            <person name="Dai Y."/>
            <person name="Henrissat B."/>
            <person name="Grigoriev I.V."/>
            <person name="Guerin-Laguette A."/>
            <person name="Yu F."/>
            <person name="Martin F.M."/>
        </authorList>
    </citation>
    <scope>NUCLEOTIDE SEQUENCE</scope>
    <source>
        <strain evidence="4">QP</strain>
    </source>
</reference>
<proteinExistence type="inferred from homology"/>
<dbReference type="InterPro" id="IPR029063">
    <property type="entry name" value="SAM-dependent_MTases_sf"/>
</dbReference>
<protein>
    <submittedName>
        <fullName evidence="4">Uncharacterized protein</fullName>
    </submittedName>
</protein>
<keyword evidence="5" id="KW-1185">Reference proteome</keyword>
<dbReference type="EMBL" id="JAKELL010000010">
    <property type="protein sequence ID" value="KAH8995986.1"/>
    <property type="molecule type" value="Genomic_DNA"/>
</dbReference>
<keyword evidence="3" id="KW-0808">Transferase</keyword>